<evidence type="ECO:0000313" key="3">
    <source>
        <dbReference type="Proteomes" id="UP000606721"/>
    </source>
</evidence>
<dbReference type="Gene3D" id="3.90.550.10">
    <property type="entry name" value="Spore Coat Polysaccharide Biosynthesis Protein SpsA, Chain A"/>
    <property type="match status" value="1"/>
</dbReference>
<evidence type="ECO:0000313" key="2">
    <source>
        <dbReference type="EMBL" id="MBD2279338.1"/>
    </source>
</evidence>
<dbReference type="InterPro" id="IPR001173">
    <property type="entry name" value="Glyco_trans_2-like"/>
</dbReference>
<dbReference type="RefSeq" id="WP_190383309.1">
    <property type="nucleotide sequence ID" value="NZ_JACJQT010000034.1"/>
</dbReference>
<sequence>MNNLPTISLAIPTYKESANIERVIKGFLATEYQNLIEVIIADGGSNDNTCDITFDNHL</sequence>
<reference evidence="2 3" key="1">
    <citation type="journal article" date="2020" name="ISME J.">
        <title>Comparative genomics reveals insights into cyanobacterial evolution and habitat adaptation.</title>
        <authorList>
            <person name="Chen M.Y."/>
            <person name="Teng W.K."/>
            <person name="Zhao L."/>
            <person name="Hu C.X."/>
            <person name="Zhou Y.K."/>
            <person name="Han B.P."/>
            <person name="Song L.R."/>
            <person name="Shu W.S."/>
        </authorList>
    </citation>
    <scope>NUCLEOTIDE SEQUENCE [LARGE SCALE GENOMIC DNA]</scope>
    <source>
        <strain evidence="2 3">FACHB-1040</strain>
    </source>
</reference>
<dbReference type="InterPro" id="IPR029044">
    <property type="entry name" value="Nucleotide-diphossugar_trans"/>
</dbReference>
<dbReference type="Pfam" id="PF00535">
    <property type="entry name" value="Glycos_transf_2"/>
    <property type="match status" value="1"/>
</dbReference>
<protein>
    <submittedName>
        <fullName evidence="2">Glycosyltransferase</fullName>
    </submittedName>
</protein>
<comment type="caution">
    <text evidence="2">The sequence shown here is derived from an EMBL/GenBank/DDBJ whole genome shotgun (WGS) entry which is preliminary data.</text>
</comment>
<organism evidence="2 3">
    <name type="scientific">Aphanizomenon flos-aquae FACHB-1040</name>
    <dbReference type="NCBI Taxonomy" id="2692887"/>
    <lineage>
        <taxon>Bacteria</taxon>
        <taxon>Bacillati</taxon>
        <taxon>Cyanobacteriota</taxon>
        <taxon>Cyanophyceae</taxon>
        <taxon>Nostocales</taxon>
        <taxon>Aphanizomenonaceae</taxon>
        <taxon>Aphanizomenon</taxon>
    </lineage>
</organism>
<feature type="domain" description="Glycosyltransferase 2-like" evidence="1">
    <location>
        <begin position="8"/>
        <end position="52"/>
    </location>
</feature>
<gene>
    <name evidence="2" type="ORF">H6F99_13840</name>
</gene>
<evidence type="ECO:0000259" key="1">
    <source>
        <dbReference type="Pfam" id="PF00535"/>
    </source>
</evidence>
<name>A0ABR8BWN8_APHFL</name>
<accession>A0ABR8BWN8</accession>
<dbReference type="Proteomes" id="UP000606721">
    <property type="component" value="Unassembled WGS sequence"/>
</dbReference>
<dbReference type="SUPFAM" id="SSF53448">
    <property type="entry name" value="Nucleotide-diphospho-sugar transferases"/>
    <property type="match status" value="1"/>
</dbReference>
<proteinExistence type="predicted"/>
<dbReference type="EMBL" id="JACJQT010000034">
    <property type="protein sequence ID" value="MBD2279338.1"/>
    <property type="molecule type" value="Genomic_DNA"/>
</dbReference>
<keyword evidence="3" id="KW-1185">Reference proteome</keyword>